<comment type="caution">
    <text evidence="2">The sequence shown here is derived from an EMBL/GenBank/DDBJ whole genome shotgun (WGS) entry which is preliminary data.</text>
</comment>
<dbReference type="EMBL" id="JARKIE010000018">
    <property type="protein sequence ID" value="KAJ7701176.1"/>
    <property type="molecule type" value="Genomic_DNA"/>
</dbReference>
<dbReference type="Proteomes" id="UP001221757">
    <property type="component" value="Unassembled WGS sequence"/>
</dbReference>
<gene>
    <name evidence="2" type="ORF">B0H17DRAFT_1195463</name>
</gene>
<organism evidence="2 3">
    <name type="scientific">Mycena rosella</name>
    <name type="common">Pink bonnet</name>
    <name type="synonym">Agaricus rosellus</name>
    <dbReference type="NCBI Taxonomy" id="1033263"/>
    <lineage>
        <taxon>Eukaryota</taxon>
        <taxon>Fungi</taxon>
        <taxon>Dikarya</taxon>
        <taxon>Basidiomycota</taxon>
        <taxon>Agaricomycotina</taxon>
        <taxon>Agaricomycetes</taxon>
        <taxon>Agaricomycetidae</taxon>
        <taxon>Agaricales</taxon>
        <taxon>Marasmiineae</taxon>
        <taxon>Mycenaceae</taxon>
        <taxon>Mycena</taxon>
    </lineage>
</organism>
<sequence>MHADFMRPGDAVAWGQATLELSVACALVLFTFFQLAGVLGGRDCGYAGSGRRAAVEDEVGRIRSAGASNFPSVRHPNSLSYSLADISTAYDANTEKGDCILPIPSAVPRR</sequence>
<accession>A0AAD7GPH4</accession>
<protein>
    <submittedName>
        <fullName evidence="2">Uncharacterized protein</fullName>
    </submittedName>
</protein>
<evidence type="ECO:0000313" key="3">
    <source>
        <dbReference type="Proteomes" id="UP001221757"/>
    </source>
</evidence>
<keyword evidence="1" id="KW-0812">Transmembrane</keyword>
<proteinExistence type="predicted"/>
<dbReference type="AlphaFoldDB" id="A0AAD7GPH4"/>
<name>A0AAD7GPH4_MYCRO</name>
<feature type="transmembrane region" description="Helical" evidence="1">
    <location>
        <begin position="12"/>
        <end position="33"/>
    </location>
</feature>
<evidence type="ECO:0000256" key="1">
    <source>
        <dbReference type="SAM" id="Phobius"/>
    </source>
</evidence>
<evidence type="ECO:0000313" key="2">
    <source>
        <dbReference type="EMBL" id="KAJ7701176.1"/>
    </source>
</evidence>
<reference evidence="2" key="1">
    <citation type="submission" date="2023-03" db="EMBL/GenBank/DDBJ databases">
        <title>Massive genome expansion in bonnet fungi (Mycena s.s.) driven by repeated elements and novel gene families across ecological guilds.</title>
        <authorList>
            <consortium name="Lawrence Berkeley National Laboratory"/>
            <person name="Harder C.B."/>
            <person name="Miyauchi S."/>
            <person name="Viragh M."/>
            <person name="Kuo A."/>
            <person name="Thoen E."/>
            <person name="Andreopoulos B."/>
            <person name="Lu D."/>
            <person name="Skrede I."/>
            <person name="Drula E."/>
            <person name="Henrissat B."/>
            <person name="Morin E."/>
            <person name="Kohler A."/>
            <person name="Barry K."/>
            <person name="LaButti K."/>
            <person name="Morin E."/>
            <person name="Salamov A."/>
            <person name="Lipzen A."/>
            <person name="Mereny Z."/>
            <person name="Hegedus B."/>
            <person name="Baldrian P."/>
            <person name="Stursova M."/>
            <person name="Weitz H."/>
            <person name="Taylor A."/>
            <person name="Grigoriev I.V."/>
            <person name="Nagy L.G."/>
            <person name="Martin F."/>
            <person name="Kauserud H."/>
        </authorList>
    </citation>
    <scope>NUCLEOTIDE SEQUENCE</scope>
    <source>
        <strain evidence="2">CBHHK067</strain>
    </source>
</reference>
<keyword evidence="1" id="KW-0472">Membrane</keyword>
<keyword evidence="1" id="KW-1133">Transmembrane helix</keyword>
<keyword evidence="3" id="KW-1185">Reference proteome</keyword>